<dbReference type="AlphaFoldDB" id="A0A1H4WHP3"/>
<name>A0A1H4WHP3_TSUTY</name>
<proteinExistence type="predicted"/>
<dbReference type="Proteomes" id="UP000182241">
    <property type="component" value="Unassembled WGS sequence"/>
</dbReference>
<protein>
    <submittedName>
        <fullName evidence="1">Endonuclease G</fullName>
    </submittedName>
</protein>
<evidence type="ECO:0000313" key="1">
    <source>
        <dbReference type="EMBL" id="SEC92817.1"/>
    </source>
</evidence>
<sequence>MARGFLLTRNLDRLEALELDEFRAYQMSLPTIEDRTKLRFPDEFHSGETYNARESLAEHTPLWSVSDIAW</sequence>
<gene>
    <name evidence="1" type="ORF">SAMN04489793_3563</name>
</gene>
<dbReference type="GO" id="GO:0004519">
    <property type="term" value="F:endonuclease activity"/>
    <property type="evidence" value="ECO:0007669"/>
    <property type="project" value="UniProtKB-KW"/>
</dbReference>
<reference evidence="2" key="1">
    <citation type="submission" date="2016-10" db="EMBL/GenBank/DDBJ databases">
        <authorList>
            <person name="Varghese N."/>
            <person name="Submissions S."/>
        </authorList>
    </citation>
    <scope>NUCLEOTIDE SEQUENCE [LARGE SCALE GENOMIC DNA]</scope>
    <source>
        <strain evidence="2">DSM 44234</strain>
    </source>
</reference>
<keyword evidence="1" id="KW-0255">Endonuclease</keyword>
<keyword evidence="1" id="KW-0378">Hydrolase</keyword>
<dbReference type="STRING" id="57704.SAMN04489793_3563"/>
<dbReference type="EMBL" id="FNSA01000003">
    <property type="protein sequence ID" value="SEC92817.1"/>
    <property type="molecule type" value="Genomic_DNA"/>
</dbReference>
<accession>A0A1H4WHP3</accession>
<organism evidence="1 2">
    <name type="scientific">Tsukamurella tyrosinosolvens</name>
    <dbReference type="NCBI Taxonomy" id="57704"/>
    <lineage>
        <taxon>Bacteria</taxon>
        <taxon>Bacillati</taxon>
        <taxon>Actinomycetota</taxon>
        <taxon>Actinomycetes</taxon>
        <taxon>Mycobacteriales</taxon>
        <taxon>Tsukamurellaceae</taxon>
        <taxon>Tsukamurella</taxon>
    </lineage>
</organism>
<evidence type="ECO:0000313" key="2">
    <source>
        <dbReference type="Proteomes" id="UP000182241"/>
    </source>
</evidence>
<keyword evidence="2" id="KW-1185">Reference proteome</keyword>
<keyword evidence="1" id="KW-0540">Nuclease</keyword>
<dbReference type="RefSeq" id="WP_068739909.1">
    <property type="nucleotide sequence ID" value="NZ_CBDRGN010000003.1"/>
</dbReference>